<organism evidence="1 2">
    <name type="scientific">Candidatus Clostridium eludens</name>
    <dbReference type="NCBI Taxonomy" id="3381663"/>
    <lineage>
        <taxon>Bacteria</taxon>
        <taxon>Bacillati</taxon>
        <taxon>Bacillota</taxon>
        <taxon>Clostridia</taxon>
        <taxon>Eubacteriales</taxon>
        <taxon>Clostridiaceae</taxon>
        <taxon>Clostridium</taxon>
    </lineage>
</organism>
<keyword evidence="2" id="KW-1185">Reference proteome</keyword>
<gene>
    <name evidence="1" type="ORF">ACJDU8_10660</name>
</gene>
<reference evidence="1 2" key="1">
    <citation type="submission" date="2024-11" db="EMBL/GenBank/DDBJ databases">
        <authorList>
            <person name="Heng Y.C."/>
            <person name="Lim A.C.H."/>
            <person name="Lee J.K.Y."/>
            <person name="Kittelmann S."/>
        </authorList>
    </citation>
    <scope>NUCLEOTIDE SEQUENCE [LARGE SCALE GENOMIC DNA]</scope>
    <source>
        <strain evidence="1 2">WILCCON 0269</strain>
    </source>
</reference>
<comment type="caution">
    <text evidence="1">The sequence shown here is derived from an EMBL/GenBank/DDBJ whole genome shotgun (WGS) entry which is preliminary data.</text>
</comment>
<accession>A0ABW8SK01</accession>
<evidence type="ECO:0000313" key="1">
    <source>
        <dbReference type="EMBL" id="MFL0196022.1"/>
    </source>
</evidence>
<dbReference type="Proteomes" id="UP001623660">
    <property type="component" value="Unassembled WGS sequence"/>
</dbReference>
<protein>
    <submittedName>
        <fullName evidence="1">Uncharacterized protein</fullName>
    </submittedName>
</protein>
<proteinExistence type="predicted"/>
<name>A0ABW8SK01_9CLOT</name>
<sequence length="88" mass="10146">MKKVDEAINRIRILECPTGELENRVVGILEDYEVANRVKVSIDRDDNLDRANAQAYRVQIPDEGQSFVVLARSRYDDYVAKVVDIYTE</sequence>
<dbReference type="RefSeq" id="WP_406792138.1">
    <property type="nucleotide sequence ID" value="NZ_JBJHZX010000014.1"/>
</dbReference>
<evidence type="ECO:0000313" key="2">
    <source>
        <dbReference type="Proteomes" id="UP001623660"/>
    </source>
</evidence>
<dbReference type="EMBL" id="JBJHZX010000014">
    <property type="protein sequence ID" value="MFL0196022.1"/>
    <property type="molecule type" value="Genomic_DNA"/>
</dbReference>